<dbReference type="InterPro" id="IPR015443">
    <property type="entry name" value="Aldose_1-epimerase"/>
</dbReference>
<reference evidence="7" key="1">
    <citation type="journal article" date="2019" name="Int. J. Syst. Evol. Microbiol.">
        <title>The Global Catalogue of Microorganisms (GCM) 10K type strain sequencing project: providing services to taxonomists for standard genome sequencing and annotation.</title>
        <authorList>
            <consortium name="The Broad Institute Genomics Platform"/>
            <consortium name="The Broad Institute Genome Sequencing Center for Infectious Disease"/>
            <person name="Wu L."/>
            <person name="Ma J."/>
        </authorList>
    </citation>
    <scope>NUCLEOTIDE SEQUENCE [LARGE SCALE GENOMIC DNA]</scope>
    <source>
        <strain evidence="7">JCM 3369</strain>
    </source>
</reference>
<comment type="similarity">
    <text evidence="2 5">Belongs to the aldose epimerase family.</text>
</comment>
<comment type="pathway">
    <text evidence="1 5">Carbohydrate metabolism; hexose metabolism.</text>
</comment>
<dbReference type="GO" id="GO:0016853">
    <property type="term" value="F:isomerase activity"/>
    <property type="evidence" value="ECO:0007669"/>
    <property type="project" value="UniProtKB-KW"/>
</dbReference>
<dbReference type="InterPro" id="IPR014718">
    <property type="entry name" value="GH-type_carb-bd"/>
</dbReference>
<dbReference type="NCBIfam" id="NF008277">
    <property type="entry name" value="PRK11055.1"/>
    <property type="match status" value="1"/>
</dbReference>
<gene>
    <name evidence="6" type="ORF">ACFSC7_08190</name>
</gene>
<protein>
    <recommendedName>
        <fullName evidence="5">Aldose 1-epimerase</fullName>
        <ecNumber evidence="5">5.1.3.3</ecNumber>
    </recommendedName>
</protein>
<dbReference type="Proteomes" id="UP001597327">
    <property type="component" value="Unassembled WGS sequence"/>
</dbReference>
<evidence type="ECO:0000256" key="2">
    <source>
        <dbReference type="ARBA" id="ARBA00006206"/>
    </source>
</evidence>
<evidence type="ECO:0000313" key="7">
    <source>
        <dbReference type="Proteomes" id="UP001597327"/>
    </source>
</evidence>
<name>A0ABW4JW54_9HYPH</name>
<dbReference type="CDD" id="cd09019">
    <property type="entry name" value="galactose_mutarotase_like"/>
    <property type="match status" value="1"/>
</dbReference>
<evidence type="ECO:0000313" key="6">
    <source>
        <dbReference type="EMBL" id="MFD1695494.1"/>
    </source>
</evidence>
<keyword evidence="4 5" id="KW-0119">Carbohydrate metabolism</keyword>
<dbReference type="SUPFAM" id="SSF74650">
    <property type="entry name" value="Galactose mutarotase-like"/>
    <property type="match status" value="1"/>
</dbReference>
<dbReference type="EMBL" id="JBHUFA010000001">
    <property type="protein sequence ID" value="MFD1695494.1"/>
    <property type="molecule type" value="Genomic_DNA"/>
</dbReference>
<keyword evidence="3 5" id="KW-0413">Isomerase</keyword>
<dbReference type="InterPro" id="IPR047215">
    <property type="entry name" value="Galactose_mutarotase-like"/>
</dbReference>
<comment type="caution">
    <text evidence="6">The sequence shown here is derived from an EMBL/GenBank/DDBJ whole genome shotgun (WGS) entry which is preliminary data.</text>
</comment>
<evidence type="ECO:0000256" key="3">
    <source>
        <dbReference type="ARBA" id="ARBA00023235"/>
    </source>
</evidence>
<dbReference type="RefSeq" id="WP_149890774.1">
    <property type="nucleotide sequence ID" value="NZ_JBHUFA010000001.1"/>
</dbReference>
<proteinExistence type="inferred from homology"/>
<dbReference type="Gene3D" id="2.70.98.10">
    <property type="match status" value="1"/>
</dbReference>
<dbReference type="PANTHER" id="PTHR10091:SF49">
    <property type="entry name" value="ALDOSE 1-EPIMERASE"/>
    <property type="match status" value="1"/>
</dbReference>
<evidence type="ECO:0000256" key="5">
    <source>
        <dbReference type="PIRNR" id="PIRNR005096"/>
    </source>
</evidence>
<comment type="catalytic activity">
    <reaction evidence="5">
        <text>alpha-D-glucose = beta-D-glucose</text>
        <dbReference type="Rhea" id="RHEA:10264"/>
        <dbReference type="ChEBI" id="CHEBI:15903"/>
        <dbReference type="ChEBI" id="CHEBI:17925"/>
        <dbReference type="EC" id="5.1.3.3"/>
    </reaction>
</comment>
<dbReference type="InterPro" id="IPR008183">
    <property type="entry name" value="Aldose_1/G6P_1-epimerase"/>
</dbReference>
<accession>A0ABW4JW54</accession>
<dbReference type="InterPro" id="IPR011013">
    <property type="entry name" value="Gal_mutarotase_sf_dom"/>
</dbReference>
<keyword evidence="7" id="KW-1185">Reference proteome</keyword>
<sequence>MIREFGTLPDGSVVQEVTLKKGALEAKVLTYGAIIRDLKVNGRTVVLGFDDLQSYLDHSPYFGAVPGRCANRIANARMTIDGTDYQLGINQDGKHQLHGGATGFGTRNWTLEQHDKASVLLKYVSADGEEGYPGEVELLCRYTLTGSGAVRVKFTATTTKPTIVNVTQHAYFNLDGSDTILDHSLEIAADAYLPVSDEFLPTGEIRKVEWTPYDFRDGRKLRRKAGEEGVIFDHNFCLSDAPRDEVAFVAALEDPAGDMRMEVWSTEPGVQLYDGYKIEVPVPGLLGKPYSAYAGLCLETQRWPDSINHANFTNVLLRPEETYTHVTEFRFS</sequence>
<evidence type="ECO:0000256" key="1">
    <source>
        <dbReference type="ARBA" id="ARBA00005028"/>
    </source>
</evidence>
<organism evidence="6 7">
    <name type="scientific">Roseibium aestuarii</name>
    <dbReference type="NCBI Taxonomy" id="2600299"/>
    <lineage>
        <taxon>Bacteria</taxon>
        <taxon>Pseudomonadati</taxon>
        <taxon>Pseudomonadota</taxon>
        <taxon>Alphaproteobacteria</taxon>
        <taxon>Hyphomicrobiales</taxon>
        <taxon>Stappiaceae</taxon>
        <taxon>Roseibium</taxon>
    </lineage>
</organism>
<evidence type="ECO:0000256" key="4">
    <source>
        <dbReference type="ARBA" id="ARBA00023277"/>
    </source>
</evidence>
<dbReference type="EC" id="5.1.3.3" evidence="5"/>
<dbReference type="PANTHER" id="PTHR10091">
    <property type="entry name" value="ALDOSE-1-EPIMERASE"/>
    <property type="match status" value="1"/>
</dbReference>
<dbReference type="Pfam" id="PF01263">
    <property type="entry name" value="Aldose_epim"/>
    <property type="match status" value="1"/>
</dbReference>
<dbReference type="PIRSF" id="PIRSF005096">
    <property type="entry name" value="GALM"/>
    <property type="match status" value="1"/>
</dbReference>